<keyword evidence="4" id="KW-1185">Reference proteome</keyword>
<dbReference type="RefSeq" id="YP_009323036.1">
    <property type="nucleotide sequence ID" value="NC_031927.1"/>
</dbReference>
<reference evidence="3 6" key="2">
    <citation type="submission" date="2020-06" db="EMBL/GenBank/DDBJ databases">
        <authorList>
            <person name="Puxty R.J."/>
            <person name="Weihe C."/>
            <person name="Marston M.F."/>
            <person name="Martiny J.B.H."/>
        </authorList>
    </citation>
    <scope>NUCLEOTIDE SEQUENCE [LARGE SCALE GENOMIC DNA]</scope>
    <source>
        <strain evidence="3">0809CC03</strain>
    </source>
</reference>
<name>A0A1D8KUD9_9CAUD</name>
<dbReference type="GeneID" id="30308157"/>
<sequence length="88" mass="10332">MTSVFLVFHVEYPFNEGCDNVIGDEFSKVFHTKEDAEEYIKKTDVSESVRVAKWAKEKCDRLGWGEDMLKRLIKSNVKEWEIKEIPFG</sequence>
<evidence type="ECO:0000313" key="4">
    <source>
        <dbReference type="Proteomes" id="UP000203902"/>
    </source>
</evidence>
<accession>A0A1D8KUD9</accession>
<dbReference type="EMBL" id="KU686213">
    <property type="protein sequence ID" value="AOV62291.1"/>
    <property type="molecule type" value="Genomic_DNA"/>
</dbReference>
<evidence type="ECO:0000313" key="3">
    <source>
        <dbReference type="EMBL" id="QLF86155.1"/>
    </source>
</evidence>
<evidence type="ECO:0000313" key="2">
    <source>
        <dbReference type="EMBL" id="AOV62291.1"/>
    </source>
</evidence>
<evidence type="ECO:0000313" key="5">
    <source>
        <dbReference type="Proteomes" id="UP000226384"/>
    </source>
</evidence>
<evidence type="ECO:0000313" key="1">
    <source>
        <dbReference type="EMBL" id="AOV62027.1"/>
    </source>
</evidence>
<reference evidence="3 6" key="3">
    <citation type="submission" date="2020-07" db="EMBL/GenBank/DDBJ databases">
        <title>Signatures of coevolution in a cyanophage population.</title>
        <authorList>
            <person name="Abebe J."/>
        </authorList>
    </citation>
    <scope>NUCLEOTIDE SEQUENCE [LARGE SCALE GENOMIC DNA]</scope>
    <source>
        <strain evidence="3">0809CC03</strain>
    </source>
</reference>
<protein>
    <submittedName>
        <fullName evidence="2">Uncharacterized protein</fullName>
    </submittedName>
</protein>
<dbReference type="KEGG" id="vg:30308157"/>
<proteinExistence type="predicted"/>
<organism evidence="2 5">
    <name type="scientific">Synechococcus phage S-CAM7</name>
    <dbReference type="NCBI Taxonomy" id="1883368"/>
    <lineage>
        <taxon>Viruses</taxon>
        <taxon>Duplodnaviria</taxon>
        <taxon>Heunggongvirae</taxon>
        <taxon>Uroviricota</taxon>
        <taxon>Caudoviricetes</taxon>
        <taxon>Pantevenvirales</taxon>
        <taxon>Kyanoviridae</taxon>
        <taxon>Mazuvirus</taxon>
        <taxon>Mazuvirus scam7</taxon>
    </lineage>
</organism>
<dbReference type="Proteomes" id="UP000203902">
    <property type="component" value="Segment"/>
</dbReference>
<dbReference type="EMBL" id="KU686212">
    <property type="protein sequence ID" value="AOV62027.1"/>
    <property type="molecule type" value="Genomic_DNA"/>
</dbReference>
<dbReference type="EMBL" id="MT586120">
    <property type="protein sequence ID" value="QLF86155.1"/>
    <property type="molecule type" value="Genomic_DNA"/>
</dbReference>
<dbReference type="Proteomes" id="UP000510897">
    <property type="component" value="Segment"/>
</dbReference>
<dbReference type="Proteomes" id="UP000226384">
    <property type="component" value="Segment"/>
</dbReference>
<reference evidence="4 5" key="1">
    <citation type="journal article" date="2016" name="Virology">
        <title>The genomic content and context of auxiliary metabolic genes in marine cyanomyoviruses.</title>
        <authorList>
            <person name="Crummett L.T."/>
            <person name="Puxty R.J."/>
            <person name="Weihe C."/>
            <person name="Marston M.F."/>
            <person name="Martiny J.B."/>
        </authorList>
    </citation>
    <scope>NUCLEOTIDE SEQUENCE [LARGE SCALE GENOMIC DNA]</scope>
    <source>
        <strain evidence="1">0910CC49</strain>
        <strain evidence="2">0910SB42</strain>
    </source>
</reference>
<evidence type="ECO:0000313" key="6">
    <source>
        <dbReference type="Proteomes" id="UP000510897"/>
    </source>
</evidence>
<gene>
    <name evidence="1" type="ORF">C490910_103</name>
    <name evidence="3" type="ORF">CC030809_00099</name>
    <name evidence="2" type="ORF">S420910_102</name>
</gene>